<feature type="transmembrane region" description="Helical" evidence="2">
    <location>
        <begin position="157"/>
        <end position="178"/>
    </location>
</feature>
<reference evidence="3 4" key="1">
    <citation type="submission" date="2017-05" db="EMBL/GenBank/DDBJ databases">
        <title>Biotechnological potential of actinobacteria isolated from South African environments.</title>
        <authorList>
            <person name="Le Roes-Hill M."/>
            <person name="Prins A."/>
            <person name="Durrell K.A."/>
        </authorList>
    </citation>
    <scope>NUCLEOTIDE SEQUENCE [LARGE SCALE GENOMIC DNA]</scope>
    <source>
        <strain evidence="3">BS2</strain>
    </source>
</reference>
<dbReference type="AlphaFoldDB" id="A0A243Q7G7"/>
<dbReference type="EMBL" id="NGFO01000021">
    <property type="protein sequence ID" value="OUC77404.1"/>
    <property type="molecule type" value="Genomic_DNA"/>
</dbReference>
<evidence type="ECO:0000313" key="4">
    <source>
        <dbReference type="Proteomes" id="UP000194632"/>
    </source>
</evidence>
<dbReference type="Proteomes" id="UP000194632">
    <property type="component" value="Unassembled WGS sequence"/>
</dbReference>
<feature type="transmembrane region" description="Helical" evidence="2">
    <location>
        <begin position="35"/>
        <end position="52"/>
    </location>
</feature>
<evidence type="ECO:0000256" key="2">
    <source>
        <dbReference type="SAM" id="Phobius"/>
    </source>
</evidence>
<protein>
    <submittedName>
        <fullName evidence="3">Uncharacterized protein</fullName>
    </submittedName>
</protein>
<evidence type="ECO:0000313" key="3">
    <source>
        <dbReference type="EMBL" id="OUC77404.1"/>
    </source>
</evidence>
<feature type="compositionally biased region" description="Low complexity" evidence="1">
    <location>
        <begin position="124"/>
        <end position="134"/>
    </location>
</feature>
<keyword evidence="2" id="KW-0472">Membrane</keyword>
<comment type="caution">
    <text evidence="3">The sequence shown here is derived from an EMBL/GenBank/DDBJ whole genome shotgun (WGS) entry which is preliminary data.</text>
</comment>
<name>A0A243Q7G7_9ACTN</name>
<keyword evidence="2" id="KW-0812">Transmembrane</keyword>
<proteinExistence type="predicted"/>
<feature type="region of interest" description="Disordered" evidence="1">
    <location>
        <begin position="124"/>
        <end position="149"/>
    </location>
</feature>
<dbReference type="RefSeq" id="WP_086536547.1">
    <property type="nucleotide sequence ID" value="NZ_NGFO01000021.1"/>
</dbReference>
<sequence>MTRTRRNRVRRRLVRAVIAGSLIAVGVGLGAFNDWWVALFFGIPLVFAGIAISPRASRVSELPEFRRATSPDAAQVEVEALTRSSLTADDLQPTMITATINPSNDTAYRARWITSMTKGNFQSLTDTPFTTLPPDALPPRDQADTPEFDDQPGRWALVYPAVTLVVAGALLFGVAGGWHVDGPSLSGFDSAIGSDDESSDEEDATSLVDQHRRMLDAIVEYVGPPGLRNVLQLNYQIDSPSASARVFDPATGGARSINIGDGYSNSSVVPNTERANKTFDAAAIDPDVLGSLAGQMTSAVRPFASDADLARVTIARPGPDEPALIRGTIDGGKEISRDFEVQARPDGAVAEFFDPADFQVAFDVARRAMAAAGIPVDTPVIDEFVIRGIADNTGGIDASAVQSSGGVLVDYTMPNRSGDVVVVPGLFPVVTDRPGRNRPDGFAFDATSPELFDAVRNDAMERGAIPDYDRGAVTIEMSDPPFFDEIPFAIRIDIANSDTAKGLYAPDGRFIKQGHY</sequence>
<feature type="transmembrane region" description="Helical" evidence="2">
    <location>
        <begin position="12"/>
        <end position="29"/>
    </location>
</feature>
<gene>
    <name evidence="3" type="ORF">CA982_17515</name>
</gene>
<keyword evidence="4" id="KW-1185">Reference proteome</keyword>
<organism evidence="3 4">
    <name type="scientific">Gordonia lacunae</name>
    <dbReference type="NCBI Taxonomy" id="417102"/>
    <lineage>
        <taxon>Bacteria</taxon>
        <taxon>Bacillati</taxon>
        <taxon>Actinomycetota</taxon>
        <taxon>Actinomycetes</taxon>
        <taxon>Mycobacteriales</taxon>
        <taxon>Gordoniaceae</taxon>
        <taxon>Gordonia</taxon>
    </lineage>
</organism>
<dbReference type="STRING" id="417102.CA982_17515"/>
<keyword evidence="2" id="KW-1133">Transmembrane helix</keyword>
<dbReference type="OrthoDB" id="4503394at2"/>
<evidence type="ECO:0000256" key="1">
    <source>
        <dbReference type="SAM" id="MobiDB-lite"/>
    </source>
</evidence>
<accession>A0A243Q7G7</accession>